<protein>
    <submittedName>
        <fullName evidence="1">Uncharacterized protein</fullName>
    </submittedName>
</protein>
<dbReference type="EMBL" id="JAHHUM010000686">
    <property type="protein sequence ID" value="KAK5617647.1"/>
    <property type="molecule type" value="Genomic_DNA"/>
</dbReference>
<dbReference type="AlphaFoldDB" id="A0AAV9S8U3"/>
<comment type="caution">
    <text evidence="1">The sequence shown here is derived from an EMBL/GenBank/DDBJ whole genome shotgun (WGS) entry which is preliminary data.</text>
</comment>
<dbReference type="Proteomes" id="UP001311232">
    <property type="component" value="Unassembled WGS sequence"/>
</dbReference>
<reference evidence="1 2" key="1">
    <citation type="submission" date="2021-06" db="EMBL/GenBank/DDBJ databases">
        <authorList>
            <person name="Palmer J.M."/>
        </authorList>
    </citation>
    <scope>NUCLEOTIDE SEQUENCE [LARGE SCALE GENOMIC DNA]</scope>
    <source>
        <strain evidence="1 2">MEX-2019</strain>
        <tissue evidence="1">Muscle</tissue>
    </source>
</reference>
<gene>
    <name evidence="1" type="ORF">CRENBAI_002383</name>
</gene>
<evidence type="ECO:0000313" key="2">
    <source>
        <dbReference type="Proteomes" id="UP001311232"/>
    </source>
</evidence>
<accession>A0AAV9S8U3</accession>
<name>A0AAV9S8U3_9TELE</name>
<evidence type="ECO:0000313" key="1">
    <source>
        <dbReference type="EMBL" id="KAK5617647.1"/>
    </source>
</evidence>
<proteinExistence type="predicted"/>
<sequence length="333" mass="36665">METISRVWLNGEVSGFLAGVGQGTKEKMVGANMTIIEDDDDDDDINICREMKSSYCFQRIKMSREEADEGHPFNRHLNVVEGFECSNDPRGYVVWGLNAPGRVSHGKQALAGTYIVICYGKNPRLIEARHSHSLLSADWPRRFPKATGVCTLKLGAQLDTFNQVVWARAKAPPSPFSGTPEVMLSGQTIPQACQAISETDSLIPQRTAGVPIRLTARKGQKLQSTRVFFQPLPYFRELNLVVCGTPMLELNNCSTYLLVENPTQVPIQDSPDVVFTFPSDMITIERHEVLTTKSTCGATLGAEGNLVVYAQATHPGQPAQEEPGTRDSPLPLF</sequence>
<organism evidence="1 2">
    <name type="scientific">Crenichthys baileyi</name>
    <name type="common">White River springfish</name>
    <dbReference type="NCBI Taxonomy" id="28760"/>
    <lineage>
        <taxon>Eukaryota</taxon>
        <taxon>Metazoa</taxon>
        <taxon>Chordata</taxon>
        <taxon>Craniata</taxon>
        <taxon>Vertebrata</taxon>
        <taxon>Euteleostomi</taxon>
        <taxon>Actinopterygii</taxon>
        <taxon>Neopterygii</taxon>
        <taxon>Teleostei</taxon>
        <taxon>Neoteleostei</taxon>
        <taxon>Acanthomorphata</taxon>
        <taxon>Ovalentaria</taxon>
        <taxon>Atherinomorphae</taxon>
        <taxon>Cyprinodontiformes</taxon>
        <taxon>Goodeidae</taxon>
        <taxon>Crenichthys</taxon>
    </lineage>
</organism>
<keyword evidence="2" id="KW-1185">Reference proteome</keyword>